<keyword evidence="1" id="KW-0472">Membrane</keyword>
<feature type="transmembrane region" description="Helical" evidence="1">
    <location>
        <begin position="129"/>
        <end position="147"/>
    </location>
</feature>
<feature type="transmembrane region" description="Helical" evidence="1">
    <location>
        <begin position="46"/>
        <end position="66"/>
    </location>
</feature>
<evidence type="ECO:0000313" key="3">
    <source>
        <dbReference type="Proteomes" id="UP000034107"/>
    </source>
</evidence>
<keyword evidence="1" id="KW-0812">Transmembrane</keyword>
<feature type="transmembrane region" description="Helical" evidence="1">
    <location>
        <begin position="162"/>
        <end position="184"/>
    </location>
</feature>
<sequence length="187" mass="20771">MEQLDKTGNSLMTDFVIVVFSIFIAVVLVRTEMLTDFLTSTKELEIFGSFIAGMFFTSVFTTAPAIVTLGEIANANSIILTAVFGAFGAVIGDIIIFSFVRDRLSIHLLELVKHRGVGKRLRALIKMKYFRWFTFLAGGLIIASPFPDEIGIGLMGFTRLRLSWFVPISLVFNFIGIMVIGLIARTF</sequence>
<proteinExistence type="predicted"/>
<accession>A0A0G1NQ93</accession>
<gene>
    <name evidence="2" type="ORF">UX31_C0001G0015</name>
</gene>
<comment type="caution">
    <text evidence="2">The sequence shown here is derived from an EMBL/GenBank/DDBJ whole genome shotgun (WGS) entry which is preliminary data.</text>
</comment>
<organism evidence="2 3">
    <name type="scientific">Candidatus Nomurabacteria bacterium GW2011_GWA1_46_11</name>
    <dbReference type="NCBI Taxonomy" id="1618732"/>
    <lineage>
        <taxon>Bacteria</taxon>
        <taxon>Candidatus Nomuraibacteriota</taxon>
    </lineage>
</organism>
<name>A0A0G1NQ93_9BACT</name>
<reference evidence="2 3" key="1">
    <citation type="journal article" date="2015" name="Nature">
        <title>rRNA introns, odd ribosomes, and small enigmatic genomes across a large radiation of phyla.</title>
        <authorList>
            <person name="Brown C.T."/>
            <person name="Hug L.A."/>
            <person name="Thomas B.C."/>
            <person name="Sharon I."/>
            <person name="Castelle C.J."/>
            <person name="Singh A."/>
            <person name="Wilkins M.J."/>
            <person name="Williams K.H."/>
            <person name="Banfield J.F."/>
        </authorList>
    </citation>
    <scope>NUCLEOTIDE SEQUENCE [LARGE SCALE GENOMIC DNA]</scope>
</reference>
<keyword evidence="1" id="KW-1133">Transmembrane helix</keyword>
<feature type="transmembrane region" description="Helical" evidence="1">
    <location>
        <begin position="78"/>
        <end position="100"/>
    </location>
</feature>
<feature type="transmembrane region" description="Helical" evidence="1">
    <location>
        <begin position="15"/>
        <end position="34"/>
    </location>
</feature>
<dbReference type="AlphaFoldDB" id="A0A0G1NQ93"/>
<protein>
    <submittedName>
        <fullName evidence="2">Uncharacterized protein</fullName>
    </submittedName>
</protein>
<evidence type="ECO:0000256" key="1">
    <source>
        <dbReference type="SAM" id="Phobius"/>
    </source>
</evidence>
<dbReference type="EMBL" id="LCLS01000001">
    <property type="protein sequence ID" value="KKU22497.1"/>
    <property type="molecule type" value="Genomic_DNA"/>
</dbReference>
<evidence type="ECO:0000313" key="2">
    <source>
        <dbReference type="EMBL" id="KKU22497.1"/>
    </source>
</evidence>
<dbReference type="Proteomes" id="UP000034107">
    <property type="component" value="Unassembled WGS sequence"/>
</dbReference>